<feature type="non-terminal residue" evidence="3">
    <location>
        <position position="144"/>
    </location>
</feature>
<evidence type="ECO:0000259" key="2">
    <source>
        <dbReference type="Pfam" id="PF03476"/>
    </source>
</evidence>
<dbReference type="SUPFAM" id="SSF141673">
    <property type="entry name" value="MOSC N-terminal domain-like"/>
    <property type="match status" value="1"/>
</dbReference>
<accession>A0AAN8XJ04</accession>
<dbReference type="AlphaFoldDB" id="A0AAN8XJ04"/>
<organism evidence="3 4">
    <name type="scientific">Halocaridina rubra</name>
    <name type="common">Hawaiian red shrimp</name>
    <dbReference type="NCBI Taxonomy" id="373956"/>
    <lineage>
        <taxon>Eukaryota</taxon>
        <taxon>Metazoa</taxon>
        <taxon>Ecdysozoa</taxon>
        <taxon>Arthropoda</taxon>
        <taxon>Crustacea</taxon>
        <taxon>Multicrustacea</taxon>
        <taxon>Malacostraca</taxon>
        <taxon>Eumalacostraca</taxon>
        <taxon>Eucarida</taxon>
        <taxon>Decapoda</taxon>
        <taxon>Pleocyemata</taxon>
        <taxon>Caridea</taxon>
        <taxon>Atyoidea</taxon>
        <taxon>Atyidae</taxon>
        <taxon>Halocaridina</taxon>
    </lineage>
</organism>
<dbReference type="Proteomes" id="UP001381693">
    <property type="component" value="Unassembled WGS sequence"/>
</dbReference>
<keyword evidence="1" id="KW-0812">Transmembrane</keyword>
<sequence length="144" mass="15972">MSDIDNIYFRVPERNIAVGVGVGLGAALAGWWAWRRLTTTPPPHTWEEAGEVSELTIYPLKAAKGIPMKEVTATKYGFKSDLLEDRSFMVMSEEGNFITSRQVGVIVTVETEMKGSVLILSAKEFGDVLVDIEKDLKDRPVLEV</sequence>
<evidence type="ECO:0000313" key="4">
    <source>
        <dbReference type="Proteomes" id="UP001381693"/>
    </source>
</evidence>
<keyword evidence="4" id="KW-1185">Reference proteome</keyword>
<gene>
    <name evidence="3" type="primary">MARC2_3</name>
    <name evidence="3" type="ORF">SK128_018935</name>
</gene>
<dbReference type="Pfam" id="PF03476">
    <property type="entry name" value="MOSC_N"/>
    <property type="match status" value="1"/>
</dbReference>
<comment type="caution">
    <text evidence="3">The sequence shown here is derived from an EMBL/GenBank/DDBJ whole genome shotgun (WGS) entry which is preliminary data.</text>
</comment>
<feature type="transmembrane region" description="Helical" evidence="1">
    <location>
        <begin position="16"/>
        <end position="34"/>
    </location>
</feature>
<feature type="domain" description="Molybdenum cofactor sulfurase middle" evidence="2">
    <location>
        <begin position="50"/>
        <end position="134"/>
    </location>
</feature>
<evidence type="ECO:0000256" key="1">
    <source>
        <dbReference type="SAM" id="Phobius"/>
    </source>
</evidence>
<dbReference type="InterPro" id="IPR005303">
    <property type="entry name" value="MOCOS_middle"/>
</dbReference>
<keyword evidence="1" id="KW-0472">Membrane</keyword>
<protein>
    <submittedName>
        <fullName evidence="3">Mitochondrial amidoxime reducing component 2</fullName>
    </submittedName>
</protein>
<proteinExistence type="predicted"/>
<evidence type="ECO:0000313" key="3">
    <source>
        <dbReference type="EMBL" id="KAK7080159.1"/>
    </source>
</evidence>
<name>A0AAN8XJ04_HALRR</name>
<reference evidence="3 4" key="1">
    <citation type="submission" date="2023-11" db="EMBL/GenBank/DDBJ databases">
        <title>Halocaridina rubra genome assembly.</title>
        <authorList>
            <person name="Smith C."/>
        </authorList>
    </citation>
    <scope>NUCLEOTIDE SEQUENCE [LARGE SCALE GENOMIC DNA]</scope>
    <source>
        <strain evidence="3">EP-1</strain>
        <tissue evidence="3">Whole</tissue>
    </source>
</reference>
<dbReference type="EMBL" id="JAXCGZ010006087">
    <property type="protein sequence ID" value="KAK7080159.1"/>
    <property type="molecule type" value="Genomic_DNA"/>
</dbReference>
<keyword evidence="1" id="KW-1133">Transmembrane helix</keyword>